<keyword evidence="4" id="KW-1185">Reference proteome</keyword>
<evidence type="ECO:0000313" key="3">
    <source>
        <dbReference type="Proteomes" id="UP000315377"/>
    </source>
</evidence>
<proteinExistence type="predicted"/>
<dbReference type="Proteomes" id="UP001209276">
    <property type="component" value="Unassembled WGS sequence"/>
</dbReference>
<dbReference type="EMBL" id="JAMDMM010000029">
    <property type="protein sequence ID" value="MCY9608719.1"/>
    <property type="molecule type" value="Genomic_DNA"/>
</dbReference>
<dbReference type="GO" id="GO:0015035">
    <property type="term" value="F:protein-disulfide reductase activity"/>
    <property type="evidence" value="ECO:0007669"/>
    <property type="project" value="InterPro"/>
</dbReference>
<evidence type="ECO:0000313" key="1">
    <source>
        <dbReference type="EMBL" id="MCY9608719.1"/>
    </source>
</evidence>
<dbReference type="Proteomes" id="UP000315377">
    <property type="component" value="Chromosome"/>
</dbReference>
<dbReference type="PANTHER" id="PTHR33639:SF2">
    <property type="entry name" value="DUF393 DOMAIN-CONTAINING PROTEIN"/>
    <property type="match status" value="1"/>
</dbReference>
<accession>A0AAP9DSE7</accession>
<dbReference type="Pfam" id="PF04134">
    <property type="entry name" value="DCC1-like"/>
    <property type="match status" value="1"/>
</dbReference>
<dbReference type="PANTHER" id="PTHR33639">
    <property type="entry name" value="THIOL-DISULFIDE OXIDOREDUCTASE DCC"/>
    <property type="match status" value="1"/>
</dbReference>
<evidence type="ECO:0000313" key="4">
    <source>
        <dbReference type="Proteomes" id="UP001209276"/>
    </source>
</evidence>
<dbReference type="AlphaFoldDB" id="A0AAP9DSE7"/>
<dbReference type="RefSeq" id="WP_087441752.1">
    <property type="nucleotide sequence ID" value="NZ_CABMNB010000022.1"/>
</dbReference>
<evidence type="ECO:0000313" key="2">
    <source>
        <dbReference type="EMBL" id="QDM42814.1"/>
    </source>
</evidence>
<gene>
    <name evidence="2" type="ORF">FLT43_04370</name>
    <name evidence="1" type="ORF">M5W83_16365</name>
</gene>
<sequence>MTSRPSNTKQPVLLLMDGECLLCHGLTRFMIKRDAKRRFRFAALQSEAGRYVLERMGWSGRLPDSFIMVQGAACYTKSEAALRACRELGGLWRLLYGCIAVPAPVRDWAYDFIAARRYRWFGRREACLLPVPELAGRWIETAEEVARDANTKQADLREA</sequence>
<reference evidence="1 4" key="2">
    <citation type="submission" date="2022-05" db="EMBL/GenBank/DDBJ databases">
        <title>Genome Sequencing of Bee-Associated Microbes.</title>
        <authorList>
            <person name="Dunlap C."/>
        </authorList>
    </citation>
    <scope>NUCLEOTIDE SEQUENCE [LARGE SCALE GENOMIC DNA]</scope>
    <source>
        <strain evidence="1 4">NRRL B-14613</strain>
    </source>
</reference>
<dbReference type="InterPro" id="IPR007263">
    <property type="entry name" value="DCC1-like"/>
</dbReference>
<protein>
    <submittedName>
        <fullName evidence="1">DCC1-like thiol-disulfide oxidoreductase family protein</fullName>
    </submittedName>
    <submittedName>
        <fullName evidence="2">DUF393 domain-containing protein</fullName>
    </submittedName>
</protein>
<reference evidence="2 3" key="1">
    <citation type="submission" date="2019-07" db="EMBL/GenBank/DDBJ databases">
        <title>Paenibacillus thiaminolyticus NRRL B-4156.</title>
        <authorList>
            <person name="Hehnly C."/>
            <person name="Zhang L."/>
        </authorList>
    </citation>
    <scope>NUCLEOTIDE SEQUENCE [LARGE SCALE GENOMIC DNA]</scope>
    <source>
        <strain evidence="2 3">NRRL B-4156</strain>
    </source>
</reference>
<organism evidence="2 3">
    <name type="scientific">Paenibacillus thiaminolyticus</name>
    <name type="common">Bacillus thiaminolyticus</name>
    <dbReference type="NCBI Taxonomy" id="49283"/>
    <lineage>
        <taxon>Bacteria</taxon>
        <taxon>Bacillati</taxon>
        <taxon>Bacillota</taxon>
        <taxon>Bacilli</taxon>
        <taxon>Bacillales</taxon>
        <taxon>Paenibacillaceae</taxon>
        <taxon>Paenibacillus</taxon>
    </lineage>
</organism>
<dbReference type="InterPro" id="IPR052927">
    <property type="entry name" value="DCC_oxidoreductase"/>
</dbReference>
<dbReference type="GeneID" id="76995207"/>
<name>A0AAP9DSE7_PANTH</name>
<dbReference type="EMBL" id="CP041405">
    <property type="protein sequence ID" value="QDM42814.1"/>
    <property type="molecule type" value="Genomic_DNA"/>
</dbReference>